<dbReference type="InterPro" id="IPR011701">
    <property type="entry name" value="MFS"/>
</dbReference>
<evidence type="ECO:0000313" key="7">
    <source>
        <dbReference type="EMBL" id="OQD89868.1"/>
    </source>
</evidence>
<gene>
    <name evidence="7" type="ORF">PENANT_c002G05536</name>
</gene>
<comment type="subcellular location">
    <subcellularLocation>
        <location evidence="1">Membrane</location>
        <topology evidence="1">Multi-pass membrane protein</topology>
    </subcellularLocation>
</comment>
<evidence type="ECO:0000256" key="1">
    <source>
        <dbReference type="ARBA" id="ARBA00004141"/>
    </source>
</evidence>
<evidence type="ECO:0000256" key="2">
    <source>
        <dbReference type="ARBA" id="ARBA00022692"/>
    </source>
</evidence>
<dbReference type="STRING" id="416450.A0A1V6QKU9"/>
<accession>A0A1V6QKU9</accession>
<evidence type="ECO:0000256" key="4">
    <source>
        <dbReference type="ARBA" id="ARBA00023136"/>
    </source>
</evidence>
<dbReference type="EMBL" id="MDYN01000002">
    <property type="protein sequence ID" value="OQD89868.1"/>
    <property type="molecule type" value="Genomic_DNA"/>
</dbReference>
<feature type="transmembrane region" description="Helical" evidence="5">
    <location>
        <begin position="418"/>
        <end position="440"/>
    </location>
</feature>
<name>A0A1V6QKU9_9EURO</name>
<feature type="domain" description="Major facilitator superfamily (MFS) profile" evidence="6">
    <location>
        <begin position="1"/>
        <end position="443"/>
    </location>
</feature>
<evidence type="ECO:0000313" key="8">
    <source>
        <dbReference type="Proteomes" id="UP000191672"/>
    </source>
</evidence>
<proteinExistence type="predicted"/>
<feature type="transmembrane region" description="Helical" evidence="5">
    <location>
        <begin position="284"/>
        <end position="302"/>
    </location>
</feature>
<dbReference type="Proteomes" id="UP000191672">
    <property type="component" value="Unassembled WGS sequence"/>
</dbReference>
<dbReference type="InterPro" id="IPR036259">
    <property type="entry name" value="MFS_trans_sf"/>
</dbReference>
<dbReference type="SUPFAM" id="SSF103473">
    <property type="entry name" value="MFS general substrate transporter"/>
    <property type="match status" value="1"/>
</dbReference>
<reference evidence="8" key="1">
    <citation type="journal article" date="2017" name="Nat. Microbiol.">
        <title>Global analysis of biosynthetic gene clusters reveals vast potential of secondary metabolite production in Penicillium species.</title>
        <authorList>
            <person name="Nielsen J.C."/>
            <person name="Grijseels S."/>
            <person name="Prigent S."/>
            <person name="Ji B."/>
            <person name="Dainat J."/>
            <person name="Nielsen K.F."/>
            <person name="Frisvad J.C."/>
            <person name="Workman M."/>
            <person name="Nielsen J."/>
        </authorList>
    </citation>
    <scope>NUCLEOTIDE SEQUENCE [LARGE SCALE GENOMIC DNA]</scope>
    <source>
        <strain evidence="8">IBT 31811</strain>
    </source>
</reference>
<dbReference type="AlphaFoldDB" id="A0A1V6QKU9"/>
<keyword evidence="8" id="KW-1185">Reference proteome</keyword>
<feature type="transmembrane region" description="Helical" evidence="5">
    <location>
        <begin position="50"/>
        <end position="70"/>
    </location>
</feature>
<dbReference type="PROSITE" id="PS50850">
    <property type="entry name" value="MFS"/>
    <property type="match status" value="1"/>
</dbReference>
<keyword evidence="2 5" id="KW-0812">Transmembrane</keyword>
<dbReference type="InterPro" id="IPR020846">
    <property type="entry name" value="MFS_dom"/>
</dbReference>
<feature type="transmembrane region" description="Helical" evidence="5">
    <location>
        <begin position="245"/>
        <end position="264"/>
    </location>
</feature>
<dbReference type="GO" id="GO:0016020">
    <property type="term" value="C:membrane"/>
    <property type="evidence" value="ECO:0007669"/>
    <property type="project" value="UniProtKB-SubCell"/>
</dbReference>
<evidence type="ECO:0000259" key="6">
    <source>
        <dbReference type="PROSITE" id="PS50850"/>
    </source>
</evidence>
<feature type="transmembrane region" description="Helical" evidence="5">
    <location>
        <begin position="381"/>
        <end position="406"/>
    </location>
</feature>
<organism evidence="7 8">
    <name type="scientific">Penicillium antarcticum</name>
    <dbReference type="NCBI Taxonomy" id="416450"/>
    <lineage>
        <taxon>Eukaryota</taxon>
        <taxon>Fungi</taxon>
        <taxon>Dikarya</taxon>
        <taxon>Ascomycota</taxon>
        <taxon>Pezizomycotina</taxon>
        <taxon>Eurotiomycetes</taxon>
        <taxon>Eurotiomycetidae</taxon>
        <taxon>Eurotiales</taxon>
        <taxon>Aspergillaceae</taxon>
        <taxon>Penicillium</taxon>
    </lineage>
</organism>
<feature type="transmembrane region" description="Helical" evidence="5">
    <location>
        <begin position="170"/>
        <end position="189"/>
    </location>
</feature>
<comment type="caution">
    <text evidence="7">The sequence shown here is derived from an EMBL/GenBank/DDBJ whole genome shotgun (WGS) entry which is preliminary data.</text>
</comment>
<feature type="transmembrane region" description="Helical" evidence="5">
    <location>
        <begin position="323"/>
        <end position="344"/>
    </location>
</feature>
<protein>
    <recommendedName>
        <fullName evidence="6">Major facilitator superfamily (MFS) profile domain-containing protein</fullName>
    </recommendedName>
</protein>
<dbReference type="Gene3D" id="1.20.1250.20">
    <property type="entry name" value="MFS general substrate transporter like domains"/>
    <property type="match status" value="1"/>
</dbReference>
<dbReference type="GO" id="GO:0022857">
    <property type="term" value="F:transmembrane transporter activity"/>
    <property type="evidence" value="ECO:0007669"/>
    <property type="project" value="InterPro"/>
</dbReference>
<sequence length="468" mass="51966">MYDGRAITPDIRGIGLASGKLMTLFLTASSTAGSAAAAQAKYEYNLDETLSTFIFVTIFLLGQVLGTILFPPWSESFGRKKMYVFSSGLSAICCMIIGLVHPISAIIVMRIVAGLLSAIPYTIIGGTIEDMFNAHARIWAMFYWTIASNIGLILGPIMSSYIIADLDWRWNFYIFAIIIGVLTGGLCLIRESRPSLLLAREVEHLRTITDMQSIPPSLNHDHIPSLNGFVRDSLMRPAQFFFQEPIIFTVSMMISVVMSLIYIFTESLQPIFQAMGVSETHASLIFIAIGLGTILSTFTRFLDSYILNHLRRQGRQIKPEHKLAGLVIGSPFLAIGLWWFAWTIPQNVHTSWIVPAFSLVLVGYGLTELDTALYGYISDSYLSYSASASAAIAFMRALVSGVVPLFTKQMFSGLGNNLAMTVLAGVATVFCIVPPVFFFYGERIRQASKFARYSWEIQEEMGKDEDDW</sequence>
<feature type="transmembrane region" description="Helical" evidence="5">
    <location>
        <begin position="107"/>
        <end position="128"/>
    </location>
</feature>
<evidence type="ECO:0000256" key="3">
    <source>
        <dbReference type="ARBA" id="ARBA00022989"/>
    </source>
</evidence>
<feature type="transmembrane region" description="Helical" evidence="5">
    <location>
        <begin position="350"/>
        <end position="369"/>
    </location>
</feature>
<feature type="transmembrane region" description="Helical" evidence="5">
    <location>
        <begin position="82"/>
        <end position="101"/>
    </location>
</feature>
<dbReference type="PANTHER" id="PTHR23502">
    <property type="entry name" value="MAJOR FACILITATOR SUPERFAMILY"/>
    <property type="match status" value="1"/>
</dbReference>
<dbReference type="Pfam" id="PF07690">
    <property type="entry name" value="MFS_1"/>
    <property type="match status" value="1"/>
</dbReference>
<feature type="transmembrane region" description="Helical" evidence="5">
    <location>
        <begin position="140"/>
        <end position="164"/>
    </location>
</feature>
<evidence type="ECO:0000256" key="5">
    <source>
        <dbReference type="SAM" id="Phobius"/>
    </source>
</evidence>
<feature type="transmembrane region" description="Helical" evidence="5">
    <location>
        <begin position="21"/>
        <end position="38"/>
    </location>
</feature>
<keyword evidence="3 5" id="KW-1133">Transmembrane helix</keyword>
<keyword evidence="4 5" id="KW-0472">Membrane</keyword>
<dbReference type="PANTHER" id="PTHR23502:SF157">
    <property type="entry name" value="MAJOR FACILITATOR SUPERFAMILY (MFS) PROFILE DOMAIN-CONTAINING PROTEIN-RELATED"/>
    <property type="match status" value="1"/>
</dbReference>